<dbReference type="EnsemblPlants" id="TraesCS7D02G042200.1">
    <property type="protein sequence ID" value="TraesCS7D02G042200.1.cds1"/>
    <property type="gene ID" value="TraesCS7D02G042200"/>
</dbReference>
<dbReference type="OrthoDB" id="701449at2759"/>
<feature type="region of interest" description="Disordered" evidence="1">
    <location>
        <begin position="162"/>
        <end position="210"/>
    </location>
</feature>
<dbReference type="Gramene" id="TraesNOR7D03G04332420.1">
    <property type="protein sequence ID" value="TraesNOR7D03G04332420.1.CDS1"/>
    <property type="gene ID" value="TraesNOR7D03G04332420"/>
</dbReference>
<dbReference type="Gramene" id="TraesSYM7D03G04337330.1">
    <property type="protein sequence ID" value="TraesSYM7D03G04337330.1.CDS1"/>
    <property type="gene ID" value="TraesSYM7D03G04337330"/>
</dbReference>
<proteinExistence type="predicted"/>
<dbReference type="Gramene" id="TraesCS7D02G042200.1">
    <property type="protein sequence ID" value="TraesCS7D02G042200.1.cds1"/>
    <property type="gene ID" value="TraesCS7D02G042200"/>
</dbReference>
<dbReference type="Gramene" id="TraesJAG7D03G04267090.1">
    <property type="protein sequence ID" value="TraesJAG7D03G04267090.1.CDS1"/>
    <property type="gene ID" value="TraesJAG7D03G04267090"/>
</dbReference>
<protein>
    <submittedName>
        <fullName evidence="2">Uncharacterized protein</fullName>
    </submittedName>
</protein>
<sequence>MLQGSTDASVVVKQGVESSAAPAAAPCGSKGKKYRLKKNELRTIIALRPEPFLEDDYVDDLAEFFPPEWIKKKKREQVEDAAYFGKIDEEFEAFRQQVIEGFRKNGYFEVDEDFLEGRAEASEHARQEWAKIDFSELRLGAARPNQVQRKIGDGYIPYVPNEDDALLDDIPSDDDSVSGYEVDDARLSHEQDLEGEGAEDLKLVPPVESS</sequence>
<name>A0A3B6TIT9_WHEAT</name>
<dbReference type="PANTHER" id="PTHR35166">
    <property type="entry name" value="OS05G0193700 PROTEIN-RELATED"/>
    <property type="match status" value="1"/>
</dbReference>
<accession>A0A3B6TIT9</accession>
<dbReference type="SMR" id="A0A3B6TIT9"/>
<organism evidence="2">
    <name type="scientific">Triticum aestivum</name>
    <name type="common">Wheat</name>
    <dbReference type="NCBI Taxonomy" id="4565"/>
    <lineage>
        <taxon>Eukaryota</taxon>
        <taxon>Viridiplantae</taxon>
        <taxon>Streptophyta</taxon>
        <taxon>Embryophyta</taxon>
        <taxon>Tracheophyta</taxon>
        <taxon>Spermatophyta</taxon>
        <taxon>Magnoliopsida</taxon>
        <taxon>Liliopsida</taxon>
        <taxon>Poales</taxon>
        <taxon>Poaceae</taxon>
        <taxon>BOP clade</taxon>
        <taxon>Pooideae</taxon>
        <taxon>Triticodae</taxon>
        <taxon>Triticeae</taxon>
        <taxon>Triticinae</taxon>
        <taxon>Triticum</taxon>
    </lineage>
</organism>
<dbReference type="Gramene" id="TraesCS7D03G0096400.1">
    <property type="protein sequence ID" value="TraesCS7D03G0096400.1.CDS1"/>
    <property type="gene ID" value="TraesCS7D03G0096400"/>
</dbReference>
<reference evidence="2" key="2">
    <citation type="submission" date="2018-10" db="UniProtKB">
        <authorList>
            <consortium name="EnsemblPlants"/>
        </authorList>
    </citation>
    <scope>IDENTIFICATION</scope>
</reference>
<dbReference type="PANTHER" id="PTHR35166:SF18">
    <property type="entry name" value="CCD97-LIKE C-TERMINAL DOMAIN-CONTAINING PROTEIN"/>
    <property type="match status" value="1"/>
</dbReference>
<reference evidence="2" key="1">
    <citation type="submission" date="2018-08" db="EMBL/GenBank/DDBJ databases">
        <authorList>
            <person name="Rossello M."/>
        </authorList>
    </citation>
    <scope>NUCLEOTIDE SEQUENCE [LARGE SCALE GENOMIC DNA]</scope>
    <source>
        <strain evidence="2">cv. Chinese Spring</strain>
    </source>
</reference>
<keyword evidence="3" id="KW-1185">Reference proteome</keyword>
<dbReference type="Gramene" id="TraesLDM7D03G04287940.1">
    <property type="protein sequence ID" value="TraesLDM7D03G04287940.1.CDS1"/>
    <property type="gene ID" value="TraesLDM7D03G04287940"/>
</dbReference>
<dbReference type="Gramene" id="TraesARI7D03G04358750.1">
    <property type="protein sequence ID" value="TraesARI7D03G04358750.1.CDS1"/>
    <property type="gene ID" value="TraesARI7D03G04358750"/>
</dbReference>
<dbReference type="Gramene" id="TraesSTA7D03G04277430.1">
    <property type="protein sequence ID" value="TraesSTA7D03G04277430.1.CDS1"/>
    <property type="gene ID" value="TraesSTA7D03G04277430"/>
</dbReference>
<dbReference type="AlphaFoldDB" id="A0A3B6TIT9"/>
<evidence type="ECO:0000256" key="1">
    <source>
        <dbReference type="SAM" id="MobiDB-lite"/>
    </source>
</evidence>
<dbReference type="Gramene" id="TraesJUL7D03G04327220.1">
    <property type="protein sequence ID" value="TraesJUL7D03G04327220.1.CDS1"/>
    <property type="gene ID" value="TraesJUL7D03G04327220"/>
</dbReference>
<dbReference type="OMA" id="HARQEWA"/>
<dbReference type="Gramene" id="TraesLAC7D03G04228580.1">
    <property type="protein sequence ID" value="TraesLAC7D03G04228580.1.CDS1"/>
    <property type="gene ID" value="TraesLAC7D03G04228580"/>
</dbReference>
<dbReference type="Gramene" id="TraesROB_scaffold_083418_01G000200.1">
    <property type="protein sequence ID" value="TraesROB_scaffold_083418_01G000200.1"/>
    <property type="gene ID" value="TraesROB_scaffold_083418_01G000200"/>
</dbReference>
<dbReference type="Gramene" id="TraesCLE_scaffold_017243_01G000200.1">
    <property type="protein sequence ID" value="TraesCLE_scaffold_017243_01G000200.1"/>
    <property type="gene ID" value="TraesCLE_scaffold_017243_01G000200"/>
</dbReference>
<feature type="compositionally biased region" description="Acidic residues" evidence="1">
    <location>
        <begin position="162"/>
        <end position="176"/>
    </location>
</feature>
<evidence type="ECO:0000313" key="3">
    <source>
        <dbReference type="Proteomes" id="UP000019116"/>
    </source>
</evidence>
<dbReference type="Gramene" id="TraesMAC7D03G04275950.1">
    <property type="protein sequence ID" value="TraesMAC7D03G04275950.1.CDS1"/>
    <property type="gene ID" value="TraesMAC7D03G04275950"/>
</dbReference>
<dbReference type="Proteomes" id="UP000019116">
    <property type="component" value="Chromosome 7D"/>
</dbReference>
<feature type="compositionally biased region" description="Basic and acidic residues" evidence="1">
    <location>
        <begin position="183"/>
        <end position="192"/>
    </location>
</feature>
<dbReference type="Gramene" id="TraesWEE_scaffold_083325_01G000100.1">
    <property type="protein sequence ID" value="TraesWEE_scaffold_083325_01G000100.1"/>
    <property type="gene ID" value="TraesWEE_scaffold_083325_01G000100"/>
</dbReference>
<dbReference type="Gramene" id="TraesCAD_scaffold_087902_01G000100.1">
    <property type="protein sequence ID" value="TraesCAD_scaffold_087902_01G000100.1"/>
    <property type="gene ID" value="TraesCAD_scaffold_087902_01G000100"/>
</dbReference>
<evidence type="ECO:0000313" key="2">
    <source>
        <dbReference type="EnsemblPlants" id="TraesCS7D02G042200.1.cds1"/>
    </source>
</evidence>